<gene>
    <name evidence="2" type="primary">AlNc14C168G7952</name>
    <name evidence="2" type="ORF">ALNC14_089540</name>
</gene>
<feature type="compositionally biased region" description="Basic residues" evidence="1">
    <location>
        <begin position="158"/>
        <end position="168"/>
    </location>
</feature>
<evidence type="ECO:0000256" key="1">
    <source>
        <dbReference type="SAM" id="MobiDB-lite"/>
    </source>
</evidence>
<name>F0WNC1_9STRA</name>
<feature type="region of interest" description="Disordered" evidence="1">
    <location>
        <begin position="128"/>
        <end position="182"/>
    </location>
</feature>
<reference evidence="2" key="2">
    <citation type="submission" date="2011-02" db="EMBL/GenBank/DDBJ databases">
        <authorList>
            <person name="MacLean D."/>
        </authorList>
    </citation>
    <scope>NUCLEOTIDE SEQUENCE</scope>
</reference>
<dbReference type="HOGENOM" id="CLU_092996_0_0_1"/>
<reference evidence="2" key="1">
    <citation type="journal article" date="2011" name="PLoS Biol.">
        <title>Gene gain and loss during evolution of obligate parasitism in the white rust pathogen of Arabidopsis thaliana.</title>
        <authorList>
            <person name="Kemen E."/>
            <person name="Gardiner A."/>
            <person name="Schultz-Larsen T."/>
            <person name="Kemen A.C."/>
            <person name="Balmuth A.L."/>
            <person name="Robert-Seilaniantz A."/>
            <person name="Bailey K."/>
            <person name="Holub E."/>
            <person name="Studholme D.J."/>
            <person name="Maclean D."/>
            <person name="Jones J.D."/>
        </authorList>
    </citation>
    <scope>NUCLEOTIDE SEQUENCE</scope>
</reference>
<accession>F0WNC1</accession>
<dbReference type="AlphaFoldDB" id="F0WNC1"/>
<proteinExistence type="predicted"/>
<feature type="compositionally biased region" description="Polar residues" evidence="1">
    <location>
        <begin position="141"/>
        <end position="157"/>
    </location>
</feature>
<sequence length="303" mass="34688">MEHLSALSLHSWLKTERVLCSRCEQAFTKKIDDTPWQVTSDGNGLCAVANCLQLAIRRHLCFDHVLHHEMWEQQQPECDEETLLVSDHSVEPLELKRCADCYRNPLDIYKSGDRVVYLVISHDIQVPDLHHSHTSDDDSQSGKSNSRAMSPSVQSTHSKSKKRGRKKPVFSSIKKWQKKKKTKTHTALALDSNACMRDKKSHMYLWRNCDQHANSDDERQFVPSHHNTRTMSDQFPQPSIDTYMKSQMDSGKFEYLEPASVLCTSAGCGRFAKTGDRCRFHSKLPLETFLLHTTPMSEISARG</sequence>
<dbReference type="EMBL" id="FR824213">
    <property type="protein sequence ID" value="CCA22811.1"/>
    <property type="molecule type" value="Genomic_DNA"/>
</dbReference>
<organism evidence="2">
    <name type="scientific">Albugo laibachii Nc14</name>
    <dbReference type="NCBI Taxonomy" id="890382"/>
    <lineage>
        <taxon>Eukaryota</taxon>
        <taxon>Sar</taxon>
        <taxon>Stramenopiles</taxon>
        <taxon>Oomycota</taxon>
        <taxon>Peronosporomycetes</taxon>
        <taxon>Albuginales</taxon>
        <taxon>Albuginaceae</taxon>
        <taxon>Albugo</taxon>
    </lineage>
</organism>
<protein>
    <submittedName>
        <fullName evidence="2">AlNc14C168G7952 protein</fullName>
    </submittedName>
</protein>
<evidence type="ECO:0000313" key="2">
    <source>
        <dbReference type="EMBL" id="CCA22811.1"/>
    </source>
</evidence>